<evidence type="ECO:0000313" key="4">
    <source>
        <dbReference type="WBParaSite" id="Hba_09562"/>
    </source>
</evidence>
<keyword evidence="2" id="KW-0732">Signal</keyword>
<feature type="region of interest" description="Disordered" evidence="1">
    <location>
        <begin position="27"/>
        <end position="108"/>
    </location>
</feature>
<reference evidence="4" key="1">
    <citation type="submission" date="2016-11" db="UniProtKB">
        <authorList>
            <consortium name="WormBaseParasite"/>
        </authorList>
    </citation>
    <scope>IDENTIFICATION</scope>
</reference>
<feature type="compositionally biased region" description="Basic residues" evidence="1">
    <location>
        <begin position="53"/>
        <end position="66"/>
    </location>
</feature>
<accession>A0A1I7WWK7</accession>
<evidence type="ECO:0000313" key="3">
    <source>
        <dbReference type="Proteomes" id="UP000095283"/>
    </source>
</evidence>
<proteinExistence type="predicted"/>
<protein>
    <submittedName>
        <fullName evidence="4">Secreted protein</fullName>
    </submittedName>
</protein>
<evidence type="ECO:0000256" key="1">
    <source>
        <dbReference type="SAM" id="MobiDB-lite"/>
    </source>
</evidence>
<evidence type="ECO:0000256" key="2">
    <source>
        <dbReference type="SAM" id="SignalP"/>
    </source>
</evidence>
<sequence>MYIFIRTVLFLSLVSMIFSVDDHHSVRESERSRHISPSQKQSLPGSELPVHRSLSRSHLTNRRSMRPHNSNSLRSKAKTRMPLPPSPTLHREESHHNRPPSIKPPKGVAKKLNQAQFSEFRALAVTLLKTKKLHLN</sequence>
<dbReference type="WBParaSite" id="Hba_09562">
    <property type="protein sequence ID" value="Hba_09562"/>
    <property type="gene ID" value="Hba_09562"/>
</dbReference>
<dbReference type="Proteomes" id="UP000095283">
    <property type="component" value="Unplaced"/>
</dbReference>
<keyword evidence="3" id="KW-1185">Reference proteome</keyword>
<dbReference type="AlphaFoldDB" id="A0A1I7WWK7"/>
<feature type="signal peptide" evidence="2">
    <location>
        <begin position="1"/>
        <end position="19"/>
    </location>
</feature>
<organism evidence="3 4">
    <name type="scientific">Heterorhabditis bacteriophora</name>
    <name type="common">Entomopathogenic nematode worm</name>
    <dbReference type="NCBI Taxonomy" id="37862"/>
    <lineage>
        <taxon>Eukaryota</taxon>
        <taxon>Metazoa</taxon>
        <taxon>Ecdysozoa</taxon>
        <taxon>Nematoda</taxon>
        <taxon>Chromadorea</taxon>
        <taxon>Rhabditida</taxon>
        <taxon>Rhabditina</taxon>
        <taxon>Rhabditomorpha</taxon>
        <taxon>Strongyloidea</taxon>
        <taxon>Heterorhabditidae</taxon>
        <taxon>Heterorhabditis</taxon>
    </lineage>
</organism>
<name>A0A1I7WWK7_HETBA</name>
<feature type="chain" id="PRO_5009310846" evidence="2">
    <location>
        <begin position="20"/>
        <end position="136"/>
    </location>
</feature>
<feature type="compositionally biased region" description="Polar residues" evidence="1">
    <location>
        <begin position="35"/>
        <end position="44"/>
    </location>
</feature>